<dbReference type="Proteomes" id="UP000266673">
    <property type="component" value="Unassembled WGS sequence"/>
</dbReference>
<dbReference type="EMBL" id="QKWP01000440">
    <property type="protein sequence ID" value="RIB20019.1"/>
    <property type="molecule type" value="Genomic_DNA"/>
</dbReference>
<comment type="caution">
    <text evidence="1">The sequence shown here is derived from an EMBL/GenBank/DDBJ whole genome shotgun (WGS) entry which is preliminary data.</text>
</comment>
<name>A0A397VGA1_9GLOM</name>
<organism evidence="1 2">
    <name type="scientific">Gigaspora rosea</name>
    <dbReference type="NCBI Taxonomy" id="44941"/>
    <lineage>
        <taxon>Eukaryota</taxon>
        <taxon>Fungi</taxon>
        <taxon>Fungi incertae sedis</taxon>
        <taxon>Mucoromycota</taxon>
        <taxon>Glomeromycotina</taxon>
        <taxon>Glomeromycetes</taxon>
        <taxon>Diversisporales</taxon>
        <taxon>Gigasporaceae</taxon>
        <taxon>Gigaspora</taxon>
    </lineage>
</organism>
<accession>A0A397VGA1</accession>
<sequence length="81" mass="9642">MLKGVSIKVYLYNQNLIRSLLKFLNQFMNMTIELSACEHNFYGKCTKCKRYYTSPEWCKSCDPLKVTQKRTSENKDIDNYI</sequence>
<evidence type="ECO:0000313" key="2">
    <source>
        <dbReference type="Proteomes" id="UP000266673"/>
    </source>
</evidence>
<gene>
    <name evidence="1" type="ORF">C2G38_1226990</name>
</gene>
<keyword evidence="2" id="KW-1185">Reference proteome</keyword>
<reference evidence="1 2" key="1">
    <citation type="submission" date="2018-06" db="EMBL/GenBank/DDBJ databases">
        <title>Comparative genomics reveals the genomic features of Rhizophagus irregularis, R. cerebriforme, R. diaphanum and Gigaspora rosea, and their symbiotic lifestyle signature.</title>
        <authorList>
            <person name="Morin E."/>
            <person name="San Clemente H."/>
            <person name="Chen E.C.H."/>
            <person name="De La Providencia I."/>
            <person name="Hainaut M."/>
            <person name="Kuo A."/>
            <person name="Kohler A."/>
            <person name="Murat C."/>
            <person name="Tang N."/>
            <person name="Roy S."/>
            <person name="Loubradou J."/>
            <person name="Henrissat B."/>
            <person name="Grigoriev I.V."/>
            <person name="Corradi N."/>
            <person name="Roux C."/>
            <person name="Martin F.M."/>
        </authorList>
    </citation>
    <scope>NUCLEOTIDE SEQUENCE [LARGE SCALE GENOMIC DNA]</scope>
    <source>
        <strain evidence="1 2">DAOM 194757</strain>
    </source>
</reference>
<evidence type="ECO:0000313" key="1">
    <source>
        <dbReference type="EMBL" id="RIB20019.1"/>
    </source>
</evidence>
<proteinExistence type="predicted"/>
<dbReference type="OrthoDB" id="2442105at2759"/>
<dbReference type="AlphaFoldDB" id="A0A397VGA1"/>
<protein>
    <submittedName>
        <fullName evidence="1">Uncharacterized protein</fullName>
    </submittedName>
</protein>